<dbReference type="EMBL" id="CP036268">
    <property type="protein sequence ID" value="QDT36781.1"/>
    <property type="molecule type" value="Genomic_DNA"/>
</dbReference>
<dbReference type="PROSITE" id="PS01125">
    <property type="entry name" value="ROK"/>
    <property type="match status" value="1"/>
</dbReference>
<dbReference type="Gene3D" id="3.30.420.40">
    <property type="match status" value="2"/>
</dbReference>
<dbReference type="InterPro" id="IPR000600">
    <property type="entry name" value="ROK"/>
</dbReference>
<sequence>MYLGIDIGGTVTKLGLFCGDLNLIAEETIETDSIRHPGTACDILADRVQQFMCYDGASPNRPLAVGVAAPGVFDKQTGLVKQAANLPQWENRNLYADLSHVIGSTVVLVNDASAAALAEFQHRELKETNSLVLLTLGTGIGGGIVIDGRPVTGSHGCGAEVGHMVIDHSVGARSCGCGRVGHLEAYAGARGVVKRTDDQLAAGEASTLHARTLLEPLTPKVIAEEAEAGDPLSQLIIKQTAFYLGVGISQICHVIDPDHVVLGGGMNFGGTKTELGRSFLNDIRQTLRQFSLDQIAESTEVEFSALGNAAGVRGAAIFARSYVNIGTPDGSCVLTP</sequence>
<dbReference type="PANTHER" id="PTHR18964">
    <property type="entry name" value="ROK (REPRESSOR, ORF, KINASE) FAMILY"/>
    <property type="match status" value="1"/>
</dbReference>
<evidence type="ECO:0000256" key="1">
    <source>
        <dbReference type="ARBA" id="ARBA00006479"/>
    </source>
</evidence>
<dbReference type="Proteomes" id="UP000317318">
    <property type="component" value="Chromosome"/>
</dbReference>
<protein>
    <submittedName>
        <fullName evidence="2">N-acetyl-D-glucosamine kinase</fullName>
        <ecNumber evidence="2">2.7.1.59</ecNumber>
    </submittedName>
</protein>
<dbReference type="SUPFAM" id="SSF53067">
    <property type="entry name" value="Actin-like ATPase domain"/>
    <property type="match status" value="1"/>
</dbReference>
<dbReference type="RefSeq" id="WP_310821129.1">
    <property type="nucleotide sequence ID" value="NZ_CP036268.1"/>
</dbReference>
<dbReference type="InterPro" id="IPR043129">
    <property type="entry name" value="ATPase_NBD"/>
</dbReference>
<evidence type="ECO:0000313" key="2">
    <source>
        <dbReference type="EMBL" id="QDT36781.1"/>
    </source>
</evidence>
<gene>
    <name evidence="2" type="primary">nagK</name>
    <name evidence="2" type="ORF">Pan189_11440</name>
</gene>
<evidence type="ECO:0000313" key="3">
    <source>
        <dbReference type="Proteomes" id="UP000317318"/>
    </source>
</evidence>
<keyword evidence="2" id="KW-0808">Transferase</keyword>
<dbReference type="Pfam" id="PF00480">
    <property type="entry name" value="ROK"/>
    <property type="match status" value="1"/>
</dbReference>
<dbReference type="EC" id="2.7.1.59" evidence="2"/>
<proteinExistence type="inferred from homology"/>
<keyword evidence="2" id="KW-0418">Kinase</keyword>
<dbReference type="KEGG" id="svp:Pan189_11440"/>
<name>A0A517QYR6_9PLAN</name>
<dbReference type="InterPro" id="IPR049874">
    <property type="entry name" value="ROK_cs"/>
</dbReference>
<accession>A0A517QYR6</accession>
<dbReference type="PANTHER" id="PTHR18964:SF149">
    <property type="entry name" value="BIFUNCTIONAL UDP-N-ACETYLGLUCOSAMINE 2-EPIMERASE_N-ACETYLMANNOSAMINE KINASE"/>
    <property type="match status" value="1"/>
</dbReference>
<organism evidence="2 3">
    <name type="scientific">Stratiformator vulcanicus</name>
    <dbReference type="NCBI Taxonomy" id="2527980"/>
    <lineage>
        <taxon>Bacteria</taxon>
        <taxon>Pseudomonadati</taxon>
        <taxon>Planctomycetota</taxon>
        <taxon>Planctomycetia</taxon>
        <taxon>Planctomycetales</taxon>
        <taxon>Planctomycetaceae</taxon>
        <taxon>Stratiformator</taxon>
    </lineage>
</organism>
<keyword evidence="3" id="KW-1185">Reference proteome</keyword>
<dbReference type="GO" id="GO:0045127">
    <property type="term" value="F:N-acetylglucosamine kinase activity"/>
    <property type="evidence" value="ECO:0007669"/>
    <property type="project" value="UniProtKB-EC"/>
</dbReference>
<dbReference type="AlphaFoldDB" id="A0A517QYR6"/>
<reference evidence="2 3" key="1">
    <citation type="submission" date="2019-02" db="EMBL/GenBank/DDBJ databases">
        <title>Deep-cultivation of Planctomycetes and their phenomic and genomic characterization uncovers novel biology.</title>
        <authorList>
            <person name="Wiegand S."/>
            <person name="Jogler M."/>
            <person name="Boedeker C."/>
            <person name="Pinto D."/>
            <person name="Vollmers J."/>
            <person name="Rivas-Marin E."/>
            <person name="Kohn T."/>
            <person name="Peeters S.H."/>
            <person name="Heuer A."/>
            <person name="Rast P."/>
            <person name="Oberbeckmann S."/>
            <person name="Bunk B."/>
            <person name="Jeske O."/>
            <person name="Meyerdierks A."/>
            <person name="Storesund J.E."/>
            <person name="Kallscheuer N."/>
            <person name="Luecker S."/>
            <person name="Lage O.M."/>
            <person name="Pohl T."/>
            <person name="Merkel B.J."/>
            <person name="Hornburger P."/>
            <person name="Mueller R.-W."/>
            <person name="Bruemmer F."/>
            <person name="Labrenz M."/>
            <person name="Spormann A.M."/>
            <person name="Op den Camp H."/>
            <person name="Overmann J."/>
            <person name="Amann R."/>
            <person name="Jetten M.S.M."/>
            <person name="Mascher T."/>
            <person name="Medema M.H."/>
            <person name="Devos D.P."/>
            <person name="Kaster A.-K."/>
            <person name="Ovreas L."/>
            <person name="Rohde M."/>
            <person name="Galperin M.Y."/>
            <person name="Jogler C."/>
        </authorList>
    </citation>
    <scope>NUCLEOTIDE SEQUENCE [LARGE SCALE GENOMIC DNA]</scope>
    <source>
        <strain evidence="2 3">Pan189</strain>
    </source>
</reference>
<comment type="similarity">
    <text evidence="1">Belongs to the ROK (NagC/XylR) family.</text>
</comment>